<name>A0A1H7E5E6_9ACTN</name>
<organism evidence="1 2">
    <name type="scientific">Micromonospora phaseoli</name>
    <dbReference type="NCBI Taxonomy" id="1144548"/>
    <lineage>
        <taxon>Bacteria</taxon>
        <taxon>Bacillati</taxon>
        <taxon>Actinomycetota</taxon>
        <taxon>Actinomycetes</taxon>
        <taxon>Micromonosporales</taxon>
        <taxon>Micromonosporaceae</taxon>
        <taxon>Micromonospora</taxon>
    </lineage>
</organism>
<evidence type="ECO:0000313" key="1">
    <source>
        <dbReference type="EMBL" id="SEK07292.1"/>
    </source>
</evidence>
<accession>A0A1H7E5E6</accession>
<dbReference type="PANTHER" id="PTHR11319">
    <property type="entry name" value="G PROTEIN-COUPLED RECEPTOR-RELATED"/>
    <property type="match status" value="1"/>
</dbReference>
<sequence>MPPGFGGGSVERLSMAGVSLIRIPVPLVLAVVATLAVPPAPASADGPLAEVAVALSGTDSADCGASTGPCRTVAHAVGRVTSGGTVRIGPGWYDENVTIPWGLSVSLIGAGMDTTILNGSQRDMVINSWQGDALHVAELSIVNGVGGGDRDGGGITSIGPLTVRQVRLWHNAGGSGGGIAAFATARVSESIIAGNTARSDGGGIFSSLFGLIVEKSTVAGNRAAVSGGGVYALFSATQIADSTITGNAAGTHASGIFVVHSGLRLRHATVADNQGPAALMTFGDPHQSAHITASLFTGNAGGDCTLAHSPVIDMADQNVSADGSCGRRVAAADVDLRPLAEPDTGTTPTHPLGLASTIRGSIPAGDPLCDGTDQHGQTRRSFLAGGCDPGAYQSAPVPFNAIPPQLSGLDSPIDPYLAVGTATAGTWPFQRNLRYAFQWERCDHAEPVCAPIPGATSRTYRVTDTDAGSRLRVRVTATSAAGISQPAYSAFTVPIGYG</sequence>
<keyword evidence="2" id="KW-1185">Reference proteome</keyword>
<gene>
    <name evidence="1" type="ORF">SAMN05443287_1253</name>
</gene>
<evidence type="ECO:0000313" key="2">
    <source>
        <dbReference type="Proteomes" id="UP000198707"/>
    </source>
</evidence>
<dbReference type="PANTHER" id="PTHR11319:SF35">
    <property type="entry name" value="OUTER MEMBRANE PROTEIN PMPC-RELATED"/>
    <property type="match status" value="1"/>
</dbReference>
<dbReference type="EMBL" id="FNYV01000025">
    <property type="protein sequence ID" value="SEK07292.1"/>
    <property type="molecule type" value="Genomic_DNA"/>
</dbReference>
<dbReference type="STRING" id="1144548.SAMN05443287_1253"/>
<dbReference type="Gene3D" id="2.60.40.2700">
    <property type="match status" value="1"/>
</dbReference>
<dbReference type="InterPro" id="IPR011050">
    <property type="entry name" value="Pectin_lyase_fold/virulence"/>
</dbReference>
<dbReference type="Gene3D" id="2.160.20.10">
    <property type="entry name" value="Single-stranded right-handed beta-helix, Pectin lyase-like"/>
    <property type="match status" value="1"/>
</dbReference>
<protein>
    <recommendedName>
        <fullName evidence="3">Right handed beta helix region</fullName>
    </recommendedName>
</protein>
<dbReference type="Proteomes" id="UP000198707">
    <property type="component" value="Unassembled WGS sequence"/>
</dbReference>
<dbReference type="SUPFAM" id="SSF51126">
    <property type="entry name" value="Pectin lyase-like"/>
    <property type="match status" value="1"/>
</dbReference>
<dbReference type="InterPro" id="IPR012334">
    <property type="entry name" value="Pectin_lyas_fold"/>
</dbReference>
<reference evidence="2" key="1">
    <citation type="submission" date="2016-10" db="EMBL/GenBank/DDBJ databases">
        <authorList>
            <person name="Varghese N."/>
            <person name="Submissions S."/>
        </authorList>
    </citation>
    <scope>NUCLEOTIDE SEQUENCE [LARGE SCALE GENOMIC DNA]</scope>
    <source>
        <strain evidence="2">CGMCC 4.7038</strain>
    </source>
</reference>
<proteinExistence type="predicted"/>
<dbReference type="AlphaFoldDB" id="A0A1H7E5E6"/>
<evidence type="ECO:0008006" key="3">
    <source>
        <dbReference type="Google" id="ProtNLM"/>
    </source>
</evidence>